<dbReference type="EMBL" id="NMUQ01000003">
    <property type="protein sequence ID" value="OXM13633.1"/>
    <property type="molecule type" value="Genomic_DNA"/>
</dbReference>
<dbReference type="GO" id="GO:0003700">
    <property type="term" value="F:DNA-binding transcription factor activity"/>
    <property type="evidence" value="ECO:0007669"/>
    <property type="project" value="InterPro"/>
</dbReference>
<feature type="domain" description="HTH araC/xylS-type" evidence="4">
    <location>
        <begin position="200"/>
        <end position="298"/>
    </location>
</feature>
<dbReference type="AlphaFoldDB" id="A0A229NUP5"/>
<dbReference type="Gene3D" id="1.10.10.60">
    <property type="entry name" value="Homeodomain-like"/>
    <property type="match status" value="2"/>
</dbReference>
<evidence type="ECO:0000313" key="5">
    <source>
        <dbReference type="EMBL" id="OXM13633.1"/>
    </source>
</evidence>
<evidence type="ECO:0000256" key="2">
    <source>
        <dbReference type="ARBA" id="ARBA00023125"/>
    </source>
</evidence>
<dbReference type="InterPro" id="IPR009057">
    <property type="entry name" value="Homeodomain-like_sf"/>
</dbReference>
<dbReference type="Proteomes" id="UP000215145">
    <property type="component" value="Unassembled WGS sequence"/>
</dbReference>
<dbReference type="InterPro" id="IPR037923">
    <property type="entry name" value="HTH-like"/>
</dbReference>
<dbReference type="InterPro" id="IPR018062">
    <property type="entry name" value="HTH_AraC-typ_CS"/>
</dbReference>
<dbReference type="PROSITE" id="PS01124">
    <property type="entry name" value="HTH_ARAC_FAMILY_2"/>
    <property type="match status" value="1"/>
</dbReference>
<keyword evidence="3" id="KW-0804">Transcription</keyword>
<dbReference type="PANTHER" id="PTHR43280:SF2">
    <property type="entry name" value="HTH-TYPE TRANSCRIPTIONAL REGULATOR EXSA"/>
    <property type="match status" value="1"/>
</dbReference>
<dbReference type="OrthoDB" id="625043at2"/>
<dbReference type="Pfam" id="PF07883">
    <property type="entry name" value="Cupin_2"/>
    <property type="match status" value="1"/>
</dbReference>
<proteinExistence type="predicted"/>
<evidence type="ECO:0000256" key="1">
    <source>
        <dbReference type="ARBA" id="ARBA00023015"/>
    </source>
</evidence>
<dbReference type="InterPro" id="IPR013096">
    <property type="entry name" value="Cupin_2"/>
</dbReference>
<dbReference type="InterPro" id="IPR018060">
    <property type="entry name" value="HTH_AraC"/>
</dbReference>
<dbReference type="RefSeq" id="WP_089526337.1">
    <property type="nucleotide sequence ID" value="NZ_NMUQ01000003.1"/>
</dbReference>
<dbReference type="PROSITE" id="PS00041">
    <property type="entry name" value="HTH_ARAC_FAMILY_1"/>
    <property type="match status" value="1"/>
</dbReference>
<name>A0A229NUP5_9BACL</name>
<keyword evidence="2" id="KW-0238">DNA-binding</keyword>
<dbReference type="PANTHER" id="PTHR43280">
    <property type="entry name" value="ARAC-FAMILY TRANSCRIPTIONAL REGULATOR"/>
    <property type="match status" value="1"/>
</dbReference>
<dbReference type="SUPFAM" id="SSF46689">
    <property type="entry name" value="Homeodomain-like"/>
    <property type="match status" value="2"/>
</dbReference>
<reference evidence="5 6" key="1">
    <citation type="submission" date="2017-07" db="EMBL/GenBank/DDBJ databases">
        <title>Paenibacillus herberti R33 genome sequencing and assembly.</title>
        <authorList>
            <person name="Su W."/>
        </authorList>
    </citation>
    <scope>NUCLEOTIDE SEQUENCE [LARGE SCALE GENOMIC DNA]</scope>
    <source>
        <strain evidence="5 6">R33</strain>
    </source>
</reference>
<evidence type="ECO:0000256" key="3">
    <source>
        <dbReference type="ARBA" id="ARBA00023163"/>
    </source>
</evidence>
<dbReference type="Pfam" id="PF12833">
    <property type="entry name" value="HTH_18"/>
    <property type="match status" value="1"/>
</dbReference>
<dbReference type="SUPFAM" id="SSF51215">
    <property type="entry name" value="Regulatory protein AraC"/>
    <property type="match status" value="1"/>
</dbReference>
<dbReference type="GO" id="GO:0043565">
    <property type="term" value="F:sequence-specific DNA binding"/>
    <property type="evidence" value="ECO:0007669"/>
    <property type="project" value="InterPro"/>
</dbReference>
<evidence type="ECO:0000259" key="4">
    <source>
        <dbReference type="PROSITE" id="PS01124"/>
    </source>
</evidence>
<accession>A0A229NUP5</accession>
<dbReference type="Gene3D" id="2.60.120.10">
    <property type="entry name" value="Jelly Rolls"/>
    <property type="match status" value="1"/>
</dbReference>
<organism evidence="5 6">
    <name type="scientific">Paenibacillus herberti</name>
    <dbReference type="NCBI Taxonomy" id="1619309"/>
    <lineage>
        <taxon>Bacteria</taxon>
        <taxon>Bacillati</taxon>
        <taxon>Bacillota</taxon>
        <taxon>Bacilli</taxon>
        <taxon>Bacillales</taxon>
        <taxon>Paenibacillaceae</taxon>
        <taxon>Paenibacillus</taxon>
    </lineage>
</organism>
<dbReference type="SMART" id="SM00342">
    <property type="entry name" value="HTH_ARAC"/>
    <property type="match status" value="1"/>
</dbReference>
<comment type="caution">
    <text evidence="5">The sequence shown here is derived from an EMBL/GenBank/DDBJ whole genome shotgun (WGS) entry which is preliminary data.</text>
</comment>
<dbReference type="InterPro" id="IPR014710">
    <property type="entry name" value="RmlC-like_jellyroll"/>
</dbReference>
<keyword evidence="6" id="KW-1185">Reference proteome</keyword>
<sequence length="311" mass="36245">MANIYRVDYKTLSPYVRFIHEVVVHPGAHLHERYIYDHEFIFVVSGSGWLRIENNKYPMEPGDLLYIRPHKLNEMYVFEKEPMHCFAVHFDYMFLGESTDFSPSVYLGRRQGEIIPDVNWLKARPYAELMDLDIPERMTPSRTHSFHEAFKELVLHFNESRADAHIWLKSSLLRLLGLVHQELTTKEGIRIHNSHADLMLEAVQFMQQNYTQKIDLPMLAARANLSPKYFGSLFKQATGQSVSQYLLGLRIEEAKRLLRLHKFTIKEIADGVGIPDLFYFSKLFKKMEGLSPKKYAESMPPLIHSFPPNSG</sequence>
<keyword evidence="1" id="KW-0805">Transcription regulation</keyword>
<protein>
    <recommendedName>
        <fullName evidence="4">HTH araC/xylS-type domain-containing protein</fullName>
    </recommendedName>
</protein>
<gene>
    <name evidence="5" type="ORF">CGZ75_21670</name>
</gene>
<evidence type="ECO:0000313" key="6">
    <source>
        <dbReference type="Proteomes" id="UP000215145"/>
    </source>
</evidence>